<keyword evidence="6" id="KW-1185">Reference proteome</keyword>
<gene>
    <name evidence="2 5" type="primary">thiL</name>
    <name evidence="5" type="ORF">HMPREF9123_0197</name>
</gene>
<protein>
    <recommendedName>
        <fullName evidence="2">Thiamine-monophosphate kinase</fullName>
        <shortName evidence="2">TMP kinase</shortName>
        <shortName evidence="2">Thiamine-phosphate kinase</shortName>
        <ecNumber evidence="2">2.7.4.16</ecNumber>
    </recommendedName>
</protein>
<dbReference type="SUPFAM" id="SSF56042">
    <property type="entry name" value="PurM C-terminal domain-like"/>
    <property type="match status" value="1"/>
</dbReference>
<comment type="pathway">
    <text evidence="2">Cofactor biosynthesis; thiamine diphosphate biosynthesis; thiamine diphosphate from thiamine phosphate: step 1/1.</text>
</comment>
<keyword evidence="2" id="KW-0460">Magnesium</keyword>
<keyword evidence="2" id="KW-0479">Metal-binding</keyword>
<comment type="catalytic activity">
    <reaction evidence="2">
        <text>thiamine phosphate + ATP = thiamine diphosphate + ADP</text>
        <dbReference type="Rhea" id="RHEA:15913"/>
        <dbReference type="ChEBI" id="CHEBI:30616"/>
        <dbReference type="ChEBI" id="CHEBI:37575"/>
        <dbReference type="ChEBI" id="CHEBI:58937"/>
        <dbReference type="ChEBI" id="CHEBI:456216"/>
        <dbReference type="EC" id="2.7.4.16"/>
    </reaction>
</comment>
<feature type="binding site" evidence="2">
    <location>
        <position position="339"/>
    </location>
    <ligand>
        <name>substrate</name>
    </ligand>
</feature>
<reference evidence="5 6" key="1">
    <citation type="submission" date="2011-02" db="EMBL/GenBank/DDBJ databases">
        <authorList>
            <person name="Muzny D."/>
            <person name="Qin X."/>
            <person name="Deng J."/>
            <person name="Jiang H."/>
            <person name="Liu Y."/>
            <person name="Qu J."/>
            <person name="Song X.-Z."/>
            <person name="Zhang L."/>
            <person name="Thornton R."/>
            <person name="Coyle M."/>
            <person name="Francisco L."/>
            <person name="Jackson L."/>
            <person name="Javaid M."/>
            <person name="Korchina V."/>
            <person name="Kovar C."/>
            <person name="Mata R."/>
            <person name="Mathew T."/>
            <person name="Ngo R."/>
            <person name="Nguyen L."/>
            <person name="Nguyen N."/>
            <person name="Okwuonu G."/>
            <person name="Ongeri F."/>
            <person name="Pham C."/>
            <person name="Simmons D."/>
            <person name="Wilczek-Boney K."/>
            <person name="Hale W."/>
            <person name="Jakkamsetti A."/>
            <person name="Pham P."/>
            <person name="Ruth R."/>
            <person name="San Lucas F."/>
            <person name="Warren J."/>
            <person name="Zhang J."/>
            <person name="Zhao Z."/>
            <person name="Zhou C."/>
            <person name="Zhu D."/>
            <person name="Lee S."/>
            <person name="Bess C."/>
            <person name="Blankenburg K."/>
            <person name="Forbes L."/>
            <person name="Fu Q."/>
            <person name="Gubbala S."/>
            <person name="Hirani K."/>
            <person name="Jayaseelan J.C."/>
            <person name="Lara F."/>
            <person name="Munidasa M."/>
            <person name="Palculict T."/>
            <person name="Patil S."/>
            <person name="Pu L.-L."/>
            <person name="Saada N."/>
            <person name="Tang L."/>
            <person name="Weissenberger G."/>
            <person name="Zhu Y."/>
            <person name="Hemphill L."/>
            <person name="Shang Y."/>
            <person name="Youmans B."/>
            <person name="Ayvaz T."/>
            <person name="Ross M."/>
            <person name="Santibanez J."/>
            <person name="Aqrawi P."/>
            <person name="Gross S."/>
            <person name="Joshi V."/>
            <person name="Fowler G."/>
            <person name="Nazareth L."/>
            <person name="Reid J."/>
            <person name="Worley K."/>
            <person name="Petrosino J."/>
            <person name="Highlander S."/>
            <person name="Gibbs R."/>
        </authorList>
    </citation>
    <scope>NUCLEOTIDE SEQUENCE [LARGE SCALE GENOMIC DNA]</scope>
    <source>
        <strain evidence="5 6">ATCC BAA-1200</strain>
    </source>
</reference>
<dbReference type="UniPathway" id="UPA00060">
    <property type="reaction ID" value="UER00142"/>
</dbReference>
<organism evidence="5 6">
    <name type="scientific">Neisseria bacilliformis ATCC BAA-1200</name>
    <dbReference type="NCBI Taxonomy" id="888742"/>
    <lineage>
        <taxon>Bacteria</taxon>
        <taxon>Pseudomonadati</taxon>
        <taxon>Pseudomonadota</taxon>
        <taxon>Betaproteobacteria</taxon>
        <taxon>Neisseriales</taxon>
        <taxon>Neisseriaceae</taxon>
        <taxon>Neisseria</taxon>
    </lineage>
</organism>
<keyword evidence="1 2" id="KW-0784">Thiamine biosynthesis</keyword>
<feature type="binding site" evidence="2">
    <location>
        <position position="51"/>
    </location>
    <ligand>
        <name>Mg(2+)</name>
        <dbReference type="ChEBI" id="CHEBI:18420"/>
        <label>3</label>
    </ligand>
</feature>
<comment type="miscellaneous">
    <text evidence="2">Reaction mechanism of ThiL seems to utilize a direct, inline transfer of the gamma-phosphate of ATP to TMP rather than a phosphorylated enzyme intermediate.</text>
</comment>
<feature type="binding site" evidence="2">
    <location>
        <position position="96"/>
    </location>
    <ligand>
        <name>Mg(2+)</name>
        <dbReference type="ChEBI" id="CHEBI:18420"/>
        <label>4</label>
    </ligand>
</feature>
<comment type="caution">
    <text evidence="5">The sequence shown here is derived from an EMBL/GenBank/DDBJ whole genome shotgun (WGS) entry which is preliminary data.</text>
</comment>
<dbReference type="Gene3D" id="3.30.1330.10">
    <property type="entry name" value="PurM-like, N-terminal domain"/>
    <property type="match status" value="1"/>
</dbReference>
<feature type="binding site" evidence="2">
    <location>
        <position position="96"/>
    </location>
    <ligand>
        <name>Mg(2+)</name>
        <dbReference type="ChEBI" id="CHEBI:18420"/>
        <label>2</label>
    </ligand>
</feature>
<dbReference type="GO" id="GO:0000287">
    <property type="term" value="F:magnesium ion binding"/>
    <property type="evidence" value="ECO:0007669"/>
    <property type="project" value="UniProtKB-UniRule"/>
</dbReference>
<proteinExistence type="inferred from homology"/>
<evidence type="ECO:0000313" key="6">
    <source>
        <dbReference type="Proteomes" id="UP000004105"/>
    </source>
</evidence>
<dbReference type="InterPro" id="IPR036921">
    <property type="entry name" value="PurM-like_N_sf"/>
</dbReference>
<feature type="binding site" evidence="2">
    <location>
        <position position="167"/>
    </location>
    <ligand>
        <name>ATP</name>
        <dbReference type="ChEBI" id="CHEBI:30616"/>
    </ligand>
</feature>
<feature type="domain" description="PurM-like C-terminal" evidence="4">
    <location>
        <begin position="172"/>
        <end position="324"/>
    </location>
</feature>
<feature type="binding site" evidence="2">
    <location>
        <position position="96"/>
    </location>
    <ligand>
        <name>Mg(2+)</name>
        <dbReference type="ChEBI" id="CHEBI:18420"/>
        <label>3</label>
    </ligand>
</feature>
<evidence type="ECO:0000313" key="5">
    <source>
        <dbReference type="EMBL" id="EGF12217.1"/>
    </source>
</evidence>
<feature type="binding site" evidence="2">
    <location>
        <position position="66"/>
    </location>
    <ligand>
        <name>Mg(2+)</name>
        <dbReference type="ChEBI" id="CHEBI:18420"/>
        <label>4</label>
    </ligand>
</feature>
<comment type="similarity">
    <text evidence="2">Belongs to the thiamine-monophosphate kinase family.</text>
</comment>
<feature type="binding site" evidence="2">
    <location>
        <position position="68"/>
    </location>
    <ligand>
        <name>Mg(2+)</name>
        <dbReference type="ChEBI" id="CHEBI:18420"/>
        <label>1</label>
    </ligand>
</feature>
<dbReference type="SUPFAM" id="SSF55326">
    <property type="entry name" value="PurM N-terminal domain-like"/>
    <property type="match status" value="1"/>
</dbReference>
<keyword evidence="2" id="KW-0547">Nucleotide-binding</keyword>
<feature type="binding site" evidence="2">
    <location>
        <position position="234"/>
    </location>
    <ligand>
        <name>ATP</name>
        <dbReference type="ChEBI" id="CHEBI:30616"/>
    </ligand>
</feature>
<dbReference type="HAMAP" id="MF_02128">
    <property type="entry name" value="TMP_kinase"/>
    <property type="match status" value="1"/>
</dbReference>
<feature type="binding site" evidence="2">
    <location>
        <position position="67"/>
    </location>
    <ligand>
        <name>Mg(2+)</name>
        <dbReference type="ChEBI" id="CHEBI:18420"/>
        <label>1</label>
    </ligand>
</feature>
<evidence type="ECO:0000259" key="4">
    <source>
        <dbReference type="Pfam" id="PF02769"/>
    </source>
</evidence>
<feature type="binding site" evidence="2">
    <location>
        <begin position="142"/>
        <end position="143"/>
    </location>
    <ligand>
        <name>ATP</name>
        <dbReference type="ChEBI" id="CHEBI:30616"/>
    </ligand>
</feature>
<feature type="domain" description="PurM-like N-terminal" evidence="3">
    <location>
        <begin position="49"/>
        <end position="158"/>
    </location>
</feature>
<feature type="binding site" evidence="2">
    <location>
        <position position="51"/>
    </location>
    <ligand>
        <name>Mg(2+)</name>
        <dbReference type="ChEBI" id="CHEBI:18420"/>
        <label>4</label>
    </ligand>
</feature>
<dbReference type="PANTHER" id="PTHR30270">
    <property type="entry name" value="THIAMINE-MONOPHOSPHATE KINASE"/>
    <property type="match status" value="1"/>
</dbReference>
<comment type="function">
    <text evidence="2">Catalyzes the ATP-dependent phosphorylation of thiamine-monophosphate (TMP) to form thiamine-pyrophosphate (TPP), the active form of vitamin B1.</text>
</comment>
<dbReference type="EMBL" id="AFAY01000003">
    <property type="protein sequence ID" value="EGF12217.1"/>
    <property type="molecule type" value="Genomic_DNA"/>
</dbReference>
<dbReference type="InterPro" id="IPR006283">
    <property type="entry name" value="ThiL-like"/>
</dbReference>
<evidence type="ECO:0000256" key="2">
    <source>
        <dbReference type="HAMAP-Rule" id="MF_02128"/>
    </source>
</evidence>
<dbReference type="InterPro" id="IPR036676">
    <property type="entry name" value="PurM-like_C_sf"/>
</dbReference>
<feature type="binding site" evidence="2">
    <location>
        <position position="232"/>
    </location>
    <ligand>
        <name>Mg(2+)</name>
        <dbReference type="ChEBI" id="CHEBI:18420"/>
        <label>3</label>
    </ligand>
</feature>
<dbReference type="GO" id="GO:0009030">
    <property type="term" value="F:thiamine-phosphate kinase activity"/>
    <property type="evidence" value="ECO:0007669"/>
    <property type="project" value="UniProtKB-UniRule"/>
</dbReference>
<dbReference type="NCBIfam" id="TIGR01379">
    <property type="entry name" value="thiL"/>
    <property type="match status" value="1"/>
</dbReference>
<evidence type="ECO:0000259" key="3">
    <source>
        <dbReference type="Pfam" id="PF00586"/>
    </source>
</evidence>
<sequence>MLLCALLRRFDISRRQPCPTKGKTMNEFDFIRTYLAAAERDRSVLLGIGDDAAIVRPDTDRDLCISSDMLLAERHFFANDAPQDVAHKILAVNLSDMAAMGAVPRWVLLSAALPELDGKWLDAFCRRFFAVCREYGVSLIGGDTTKGGLAFNITIIGDVPKGKGLRRSGARAGDDIWLSGRVGSAAAGLQHILGNAALPPALADDCRQALLHPIPRVRLGQALLDTAHAAQDVSDGLAQDLGHILQASSLAAEIRLECLPVLPGLAEHLTQPMWRQCVLAGGDDYELLFTAAPERRGAVERAAADAGTPVSRIGRIRKGRGLTVLDGGGCPVPLAVSGFDHFA</sequence>
<feature type="binding site" evidence="2">
    <location>
        <position position="68"/>
    </location>
    <ligand>
        <name>Mg(2+)</name>
        <dbReference type="ChEBI" id="CHEBI:18420"/>
        <label>2</label>
    </ligand>
</feature>
<dbReference type="Pfam" id="PF02769">
    <property type="entry name" value="AIRS_C"/>
    <property type="match status" value="1"/>
</dbReference>
<dbReference type="InterPro" id="IPR010918">
    <property type="entry name" value="PurM-like_C_dom"/>
</dbReference>
<dbReference type="PIRSF" id="PIRSF005303">
    <property type="entry name" value="Thiam_monoph_kin"/>
    <property type="match status" value="1"/>
</dbReference>
<feature type="binding site" evidence="2">
    <location>
        <position position="143"/>
    </location>
    <ligand>
        <name>Mg(2+)</name>
        <dbReference type="ChEBI" id="CHEBI:18420"/>
        <label>1</label>
    </ligand>
</feature>
<dbReference type="GO" id="GO:0009228">
    <property type="term" value="P:thiamine biosynthetic process"/>
    <property type="evidence" value="ECO:0007669"/>
    <property type="project" value="UniProtKB-KW"/>
</dbReference>
<dbReference type="Gene3D" id="3.90.650.10">
    <property type="entry name" value="PurM-like C-terminal domain"/>
    <property type="match status" value="1"/>
</dbReference>
<dbReference type="Pfam" id="PF00586">
    <property type="entry name" value="AIRS"/>
    <property type="match status" value="1"/>
</dbReference>
<dbReference type="InterPro" id="IPR016188">
    <property type="entry name" value="PurM-like_N"/>
</dbReference>
<feature type="binding site" evidence="2">
    <location>
        <position position="283"/>
    </location>
    <ligand>
        <name>substrate</name>
    </ligand>
</feature>
<dbReference type="CDD" id="cd02194">
    <property type="entry name" value="ThiL"/>
    <property type="match status" value="1"/>
</dbReference>
<dbReference type="Proteomes" id="UP000004105">
    <property type="component" value="Unassembled WGS sequence"/>
</dbReference>
<evidence type="ECO:0000256" key="1">
    <source>
        <dbReference type="ARBA" id="ARBA00022977"/>
    </source>
</evidence>
<keyword evidence="2 5" id="KW-0418">Kinase</keyword>
<dbReference type="EC" id="2.7.4.16" evidence="2"/>
<keyword evidence="2" id="KW-0067">ATP-binding</keyword>
<accession>F2B8Z4</accession>
<dbReference type="PANTHER" id="PTHR30270:SF0">
    <property type="entry name" value="THIAMINE-MONOPHOSPHATE KINASE"/>
    <property type="match status" value="1"/>
</dbReference>
<feature type="binding site" evidence="2">
    <location>
        <position position="235"/>
    </location>
    <ligand>
        <name>Mg(2+)</name>
        <dbReference type="ChEBI" id="CHEBI:18420"/>
        <label>5</label>
    </ligand>
</feature>
<name>F2B8Z4_9NEIS</name>
<feature type="binding site" evidence="2">
    <location>
        <position position="75"/>
    </location>
    <ligand>
        <name>substrate</name>
    </ligand>
</feature>
<dbReference type="HOGENOM" id="CLU_046964_3_0_4"/>
<dbReference type="AlphaFoldDB" id="F2B8Z4"/>
<dbReference type="STRING" id="267212.GCA_001063965_01540"/>
<comment type="caution">
    <text evidence="2">Lacks conserved residue(s) required for the propagation of feature annotation.</text>
</comment>
<keyword evidence="2 5" id="KW-0808">Transferase</keyword>
<dbReference type="GO" id="GO:0005524">
    <property type="term" value="F:ATP binding"/>
    <property type="evidence" value="ECO:0007669"/>
    <property type="project" value="UniProtKB-UniRule"/>
</dbReference>
<dbReference type="GO" id="GO:0009229">
    <property type="term" value="P:thiamine diphosphate biosynthetic process"/>
    <property type="evidence" value="ECO:0007669"/>
    <property type="project" value="UniProtKB-UniRule"/>
</dbReference>